<evidence type="ECO:0000256" key="2">
    <source>
        <dbReference type="ARBA" id="ARBA00022473"/>
    </source>
</evidence>
<dbReference type="Gene3D" id="2.30.29.30">
    <property type="entry name" value="Pleckstrin-homology domain (PH domain)/Phosphotyrosine-binding domain (PTB)"/>
    <property type="match status" value="1"/>
</dbReference>
<dbReference type="SUPFAM" id="SSF50729">
    <property type="entry name" value="PH domain-like"/>
    <property type="match status" value="1"/>
</dbReference>
<dbReference type="EMBL" id="JAKKPZ010000020">
    <property type="protein sequence ID" value="KAI1711944.1"/>
    <property type="molecule type" value="Genomic_DNA"/>
</dbReference>
<evidence type="ECO:0000256" key="5">
    <source>
        <dbReference type="ARBA" id="ARBA00022782"/>
    </source>
</evidence>
<evidence type="ECO:0000256" key="7">
    <source>
        <dbReference type="SAM" id="MobiDB-lite"/>
    </source>
</evidence>
<evidence type="ECO:0000259" key="8">
    <source>
        <dbReference type="PROSITE" id="PS01179"/>
    </source>
</evidence>
<dbReference type="PROSITE" id="PS01179">
    <property type="entry name" value="PID"/>
    <property type="match status" value="1"/>
</dbReference>
<keyword evidence="4" id="KW-0597">Phosphoprotein</keyword>
<keyword evidence="6" id="KW-0175">Coiled coil</keyword>
<accession>A0AAD4N112</accession>
<comment type="caution">
    <text evidence="9">The sequence shown here is derived from an EMBL/GenBank/DDBJ whole genome shotgun (WGS) entry which is preliminary data.</text>
</comment>
<evidence type="ECO:0000256" key="4">
    <source>
        <dbReference type="ARBA" id="ARBA00022553"/>
    </source>
</evidence>
<dbReference type="Pfam" id="PF00640">
    <property type="entry name" value="PID"/>
    <property type="match status" value="1"/>
</dbReference>
<evidence type="ECO:0000313" key="10">
    <source>
        <dbReference type="Proteomes" id="UP001201812"/>
    </source>
</evidence>
<dbReference type="InterPro" id="IPR006020">
    <property type="entry name" value="PTB/PI_dom"/>
</dbReference>
<evidence type="ECO:0000313" key="9">
    <source>
        <dbReference type="EMBL" id="KAI1711944.1"/>
    </source>
</evidence>
<dbReference type="PANTHER" id="PTHR47695">
    <property type="entry name" value="PID DOMAIN-CONTAINING PROTEIN"/>
    <property type="match status" value="1"/>
</dbReference>
<dbReference type="SMART" id="SM00462">
    <property type="entry name" value="PTB"/>
    <property type="match status" value="1"/>
</dbReference>
<keyword evidence="5" id="KW-0221">Differentiation</keyword>
<dbReference type="GO" id="GO:0005737">
    <property type="term" value="C:cytoplasm"/>
    <property type="evidence" value="ECO:0007669"/>
    <property type="project" value="UniProtKB-SubCell"/>
</dbReference>
<dbReference type="CDD" id="cd01215">
    <property type="entry name" value="PTB_Dab"/>
    <property type="match status" value="1"/>
</dbReference>
<gene>
    <name evidence="9" type="ORF">DdX_09905</name>
</gene>
<name>A0AAD4N112_9BILA</name>
<dbReference type="PANTHER" id="PTHR47695:SF3">
    <property type="entry name" value="PID DOMAIN-CONTAINING PROTEIN"/>
    <property type="match status" value="1"/>
</dbReference>
<dbReference type="GO" id="GO:0030154">
    <property type="term" value="P:cell differentiation"/>
    <property type="evidence" value="ECO:0007669"/>
    <property type="project" value="UniProtKB-KW"/>
</dbReference>
<feature type="region of interest" description="Disordered" evidence="7">
    <location>
        <begin position="21"/>
        <end position="57"/>
    </location>
</feature>
<dbReference type="AlphaFoldDB" id="A0AAD4N112"/>
<dbReference type="InterPro" id="IPR011993">
    <property type="entry name" value="PH-like_dom_sf"/>
</dbReference>
<feature type="coiled-coil region" evidence="6">
    <location>
        <begin position="187"/>
        <end position="244"/>
    </location>
</feature>
<evidence type="ECO:0000256" key="6">
    <source>
        <dbReference type="SAM" id="Coils"/>
    </source>
</evidence>
<keyword evidence="3" id="KW-0963">Cytoplasm</keyword>
<sequence>MVAQQKIKDSSLDCAGEISAAASTAKGNPGSPKSRLAKLKRSSTKAPKASTANNDPFRFQGPGVDFKGKLIGERDVTDARGDAVCAEAMRLAKASVKSAGSHKQRIILNISIEGLKIRDEKSGSVFYNFPVAKISFVARDTTDARAFSFIFGSADGKYKFYGIKTAQTADHAVLSIRDMFQVVFEMKKKQVVEMKQKQEEQENMERESTENGCRIEDGVAVADLLDLESELQNLEQGFNQLRNIPSMPEDDAFASLHSSNGTSTGAIVDPFGDSFNPNPAPQIFSPPSLVPTVTEWPSNGTPTFNGNGVAPLVNGNGIDQHFVSNGHNIQQTYSGTNPFANPSPVFLNGNGGIVVDPFDTQSAHRVINGVNTTHSYGILHPTPAVQTPPTLPAPVILCASTEASVNWGITHKENKAPNGTDNGFLANFNHCNGHTNGVDKQKWEEPGRVSTLEEAFNKLVDMNQLVTSNTNNSARKNPFEHIINPPKVPLNALASSAPTNGFHGHTPATNGHFYPSLQNGSAPANGIKTGASDPFNDDFFN</sequence>
<protein>
    <submittedName>
        <fullName evidence="9">Phosphotyrosine interaction domain (PTB/PID) domain-containing protein</fullName>
    </submittedName>
</protein>
<proteinExistence type="predicted"/>
<dbReference type="Proteomes" id="UP001201812">
    <property type="component" value="Unassembled WGS sequence"/>
</dbReference>
<dbReference type="InterPro" id="IPR048561">
    <property type="entry name" value="Dab_PTB"/>
</dbReference>
<feature type="domain" description="PID" evidence="8">
    <location>
        <begin position="61"/>
        <end position="200"/>
    </location>
</feature>
<evidence type="ECO:0000256" key="1">
    <source>
        <dbReference type="ARBA" id="ARBA00004496"/>
    </source>
</evidence>
<keyword evidence="2" id="KW-0217">Developmental protein</keyword>
<organism evidence="9 10">
    <name type="scientific">Ditylenchus destructor</name>
    <dbReference type="NCBI Taxonomy" id="166010"/>
    <lineage>
        <taxon>Eukaryota</taxon>
        <taxon>Metazoa</taxon>
        <taxon>Ecdysozoa</taxon>
        <taxon>Nematoda</taxon>
        <taxon>Chromadorea</taxon>
        <taxon>Rhabditida</taxon>
        <taxon>Tylenchina</taxon>
        <taxon>Tylenchomorpha</taxon>
        <taxon>Sphaerularioidea</taxon>
        <taxon>Anguinidae</taxon>
        <taxon>Anguininae</taxon>
        <taxon>Ditylenchus</taxon>
    </lineage>
</organism>
<comment type="subcellular location">
    <subcellularLocation>
        <location evidence="1">Cytoplasm</location>
    </subcellularLocation>
</comment>
<reference evidence="9" key="1">
    <citation type="submission" date="2022-01" db="EMBL/GenBank/DDBJ databases">
        <title>Genome Sequence Resource for Two Populations of Ditylenchus destructor, the Migratory Endoparasitic Phytonematode.</title>
        <authorList>
            <person name="Zhang H."/>
            <person name="Lin R."/>
            <person name="Xie B."/>
        </authorList>
    </citation>
    <scope>NUCLEOTIDE SEQUENCE</scope>
    <source>
        <strain evidence="9">BazhouSP</strain>
    </source>
</reference>
<feature type="region of interest" description="Disordered" evidence="7">
    <location>
        <begin position="501"/>
        <end position="541"/>
    </location>
</feature>
<evidence type="ECO:0000256" key="3">
    <source>
        <dbReference type="ARBA" id="ARBA00022490"/>
    </source>
</evidence>
<keyword evidence="10" id="KW-1185">Reference proteome</keyword>